<dbReference type="PANTHER" id="PTHR48051">
    <property type="match status" value="1"/>
</dbReference>
<keyword evidence="2" id="KW-0677">Repeat</keyword>
<dbReference type="SUPFAM" id="SSF47473">
    <property type="entry name" value="EF-hand"/>
    <property type="match status" value="1"/>
</dbReference>
<evidence type="ECO:0000256" key="2">
    <source>
        <dbReference type="ARBA" id="ARBA00022737"/>
    </source>
</evidence>
<dbReference type="Pfam" id="PF13855">
    <property type="entry name" value="LRR_8"/>
    <property type="match status" value="1"/>
</dbReference>
<proteinExistence type="predicted"/>
<reference evidence="4 5" key="1">
    <citation type="journal article" date="2023" name="Nat. Commun.">
        <title>Origin of minicircular mitochondrial genomes in red algae.</title>
        <authorList>
            <person name="Lee Y."/>
            <person name="Cho C.H."/>
            <person name="Lee Y.M."/>
            <person name="Park S.I."/>
            <person name="Yang J.H."/>
            <person name="West J.A."/>
            <person name="Bhattacharya D."/>
            <person name="Yoon H.S."/>
        </authorList>
    </citation>
    <scope>NUCLEOTIDE SEQUENCE [LARGE SCALE GENOMIC DNA]</scope>
    <source>
        <strain evidence="4 5">CCMP1338</strain>
        <tissue evidence="4">Whole cell</tissue>
    </source>
</reference>
<dbReference type="AlphaFoldDB" id="A0AAV8UXW7"/>
<evidence type="ECO:0000259" key="3">
    <source>
        <dbReference type="PROSITE" id="PS50222"/>
    </source>
</evidence>
<gene>
    <name evidence="4" type="ORF">NDN08_007557</name>
</gene>
<dbReference type="InterPro" id="IPR002048">
    <property type="entry name" value="EF_hand_dom"/>
</dbReference>
<dbReference type="PROSITE" id="PS50222">
    <property type="entry name" value="EF_HAND_2"/>
    <property type="match status" value="1"/>
</dbReference>
<dbReference type="GO" id="GO:0005737">
    <property type="term" value="C:cytoplasm"/>
    <property type="evidence" value="ECO:0007669"/>
    <property type="project" value="TreeGrafter"/>
</dbReference>
<dbReference type="InterPro" id="IPR050216">
    <property type="entry name" value="LRR_domain-containing"/>
</dbReference>
<comment type="caution">
    <text evidence="4">The sequence shown here is derived from an EMBL/GenBank/DDBJ whole genome shotgun (WGS) entry which is preliminary data.</text>
</comment>
<evidence type="ECO:0000256" key="1">
    <source>
        <dbReference type="ARBA" id="ARBA00022614"/>
    </source>
</evidence>
<name>A0AAV8UXW7_9RHOD</name>
<dbReference type="InterPro" id="IPR001611">
    <property type="entry name" value="Leu-rich_rpt"/>
</dbReference>
<evidence type="ECO:0000313" key="4">
    <source>
        <dbReference type="EMBL" id="KAJ8907446.1"/>
    </source>
</evidence>
<dbReference type="GO" id="GO:0005509">
    <property type="term" value="F:calcium ion binding"/>
    <property type="evidence" value="ECO:0007669"/>
    <property type="project" value="InterPro"/>
</dbReference>
<keyword evidence="1" id="KW-0433">Leucine-rich repeat</keyword>
<dbReference type="SUPFAM" id="SSF52058">
    <property type="entry name" value="L domain-like"/>
    <property type="match status" value="1"/>
</dbReference>
<evidence type="ECO:0000313" key="5">
    <source>
        <dbReference type="Proteomes" id="UP001157974"/>
    </source>
</evidence>
<dbReference type="InterPro" id="IPR032675">
    <property type="entry name" value="LRR_dom_sf"/>
</dbReference>
<feature type="domain" description="EF-hand" evidence="3">
    <location>
        <begin position="704"/>
        <end position="739"/>
    </location>
</feature>
<dbReference type="Gene3D" id="3.80.10.10">
    <property type="entry name" value="Ribonuclease Inhibitor"/>
    <property type="match status" value="1"/>
</dbReference>
<dbReference type="Proteomes" id="UP001157974">
    <property type="component" value="Unassembled WGS sequence"/>
</dbReference>
<keyword evidence="5" id="KW-1185">Reference proteome</keyword>
<dbReference type="Gene3D" id="1.10.238.10">
    <property type="entry name" value="EF-hand"/>
    <property type="match status" value="1"/>
</dbReference>
<dbReference type="EMBL" id="JAMWBK010000002">
    <property type="protein sequence ID" value="KAJ8907446.1"/>
    <property type="molecule type" value="Genomic_DNA"/>
</dbReference>
<dbReference type="InterPro" id="IPR011992">
    <property type="entry name" value="EF-hand-dom_pair"/>
</dbReference>
<organism evidence="4 5">
    <name type="scientific">Rhodosorus marinus</name>
    <dbReference type="NCBI Taxonomy" id="101924"/>
    <lineage>
        <taxon>Eukaryota</taxon>
        <taxon>Rhodophyta</taxon>
        <taxon>Stylonematophyceae</taxon>
        <taxon>Stylonematales</taxon>
        <taxon>Stylonemataceae</taxon>
        <taxon>Rhodosorus</taxon>
    </lineage>
</organism>
<accession>A0AAV8UXW7</accession>
<protein>
    <recommendedName>
        <fullName evidence="3">EF-hand domain-containing protein</fullName>
    </recommendedName>
</protein>
<sequence length="800" mass="89159">MVVRVDTVSAHMGADVVGKGVSGANGMFHPTLDNSMYHAKSPSPAEDYSVNFKELKLDEDEEKLSVEAFCQASDGTCFTKQFDEDTKSLLLSGLDLVSISFKSPAEFVLRRLKEVSLAANKLTEIDLSILQECENIEAIMLNGNRLENINLSMLGACEKLQRLWLHNNQLTNFSMNVISNFPALQSLSLENNFLDNELSLYPLAKCRVLRSLRVGGNSLNGTLDVTPLLSCKTLSVFDADASVKLIAYTSNASDLPSLPPALRKRTLDVEWREEATFAKQMQRDRHLKKMKVLAIGFQPRHVGAMAQLLCASGTLEMIVYKESMALSPEMLKDYSIILVHPTKEEKLQELRIATKKLPVVVVGNSATYADAASRCLRKGARCFIPEPLTERTAMSIRSLAQQFARTQTNVVMGRSAPQRVQAQEKKKKMVIDFDEMRTMYEGRNGRIKETPRQRLEESALGMLAQRKRGPLQRDDFSPVATLCGLPACAGEVLFDAVVRFDVTDGLDEPNASEIGVSKELLMKFWNERLRHFDTETRLFNILCGPNSNLASEENMKVVMGKLLRSRGSGFSLIRANARDQSLKQLEEIATAIVFFGISGSMQPLRKSQLRKINFCKVLNTVESGVFNGFAASLRPDRFQGVLCALSDAGNKGYMELEDVQLFNAEHRLLVNAAVKRLFKTYCDKDQKMSVGEFTRFYLASMDPTSDAACKYLFPALDADLDGFVSAADLAIMYRSKKYDVEFGVLWSSLLDLIGSSNNSTRTDQVSSSNILALAGKDRALLLKTLIYIDDDMEVDIHRSR</sequence>
<dbReference type="PANTHER" id="PTHR48051:SF54">
    <property type="entry name" value="LEUCINE-RICH REPEAT-CONTAINING PROTEIN"/>
    <property type="match status" value="1"/>
</dbReference>